<feature type="chain" id="PRO_5039408648" evidence="5">
    <location>
        <begin position="19"/>
        <end position="502"/>
    </location>
</feature>
<dbReference type="InterPro" id="IPR011707">
    <property type="entry name" value="Cu-oxidase-like_N"/>
</dbReference>
<dbReference type="OrthoDB" id="345021at2"/>
<dbReference type="Gene3D" id="2.60.40.420">
    <property type="entry name" value="Cupredoxins - blue copper proteins"/>
    <property type="match status" value="3"/>
</dbReference>
<evidence type="ECO:0000313" key="10">
    <source>
        <dbReference type="Proteomes" id="UP000316706"/>
    </source>
</evidence>
<dbReference type="GO" id="GO:0016491">
    <property type="term" value="F:oxidoreductase activity"/>
    <property type="evidence" value="ECO:0007669"/>
    <property type="project" value="UniProtKB-KW"/>
</dbReference>
<dbReference type="Pfam" id="PF07732">
    <property type="entry name" value="Cu-oxidase_3"/>
    <property type="match status" value="1"/>
</dbReference>
<evidence type="ECO:0000256" key="2">
    <source>
        <dbReference type="ARBA" id="ARBA00022723"/>
    </source>
</evidence>
<keyword evidence="2" id="KW-0479">Metal-binding</keyword>
<dbReference type="SUPFAM" id="SSF49503">
    <property type="entry name" value="Cupredoxins"/>
    <property type="match status" value="3"/>
</dbReference>
<evidence type="ECO:0000259" key="7">
    <source>
        <dbReference type="Pfam" id="PF07731"/>
    </source>
</evidence>
<evidence type="ECO:0000313" key="9">
    <source>
        <dbReference type="EMBL" id="TQM68569.1"/>
    </source>
</evidence>
<protein>
    <submittedName>
        <fullName evidence="9">FtsP/CotA-like multicopper oxidase with cupredoxin domain</fullName>
    </submittedName>
</protein>
<name>A0A543IDB9_9ACTN</name>
<dbReference type="RefSeq" id="WP_141968112.1">
    <property type="nucleotide sequence ID" value="NZ_VFPO01000001.1"/>
</dbReference>
<feature type="domain" description="Plastocyanin-like" evidence="8">
    <location>
        <begin position="73"/>
        <end position="182"/>
    </location>
</feature>
<dbReference type="InterPro" id="IPR001117">
    <property type="entry name" value="Cu-oxidase_2nd"/>
</dbReference>
<dbReference type="InterPro" id="IPR045087">
    <property type="entry name" value="Cu-oxidase_fam"/>
</dbReference>
<gene>
    <name evidence="9" type="ORF">FHX41_2219</name>
</gene>
<dbReference type="InterPro" id="IPR002355">
    <property type="entry name" value="Cu_oxidase_Cu_BS"/>
</dbReference>
<evidence type="ECO:0000256" key="3">
    <source>
        <dbReference type="ARBA" id="ARBA00023002"/>
    </source>
</evidence>
<sequence length="502" mass="55542">MKRRTLLKAGLAAVPATAAATAGGVAWWWAGADLNTAGKIRFENRLFIPPLAPSRKDPEGRRLFDLRATAGRHRFRPGPPTPTWGVNGPHLAPTLRAARGETVLIRFRNDLPETTTLHWHGMHLPAEMDGGPHQPVKPGATWSPTWTIDQPAATLWYHPHPHGRTAVHVYRGLAGLFILDEPTDLELPSRYGVDDIPVIVRDISLKPDNRLDLKPRSQGSVGIVGDLVTVNGTTAPYLPVTTQRIRLRLLNASNSRIYRFGFRSGREFTLIGTDGGLLPAPHDTDRVQLSPAERAEIVVAMEPGERDVLRSFPPRTGLNPWDRRWTGADDTLDVLELRAAPRLTPSPPLPTGRLADPPRLADPATPPVRRFRLAKYTINDKAMDMDRIDFAVAQGSTEVWEVISVDGTPHNFHVHDVQFQVLSIDGKAPPPELRGWKDTVHTLPDTPVRIAMQFRGPPNPAMPYMYHCHILNHEDRGLMGQFAVTADGRTPQAAPAPTPHEH</sequence>
<feature type="signal peptide" evidence="5">
    <location>
        <begin position="1"/>
        <end position="18"/>
    </location>
</feature>
<proteinExistence type="inferred from homology"/>
<dbReference type="CDD" id="cd04232">
    <property type="entry name" value="CuRO_1_CueO_FtsP"/>
    <property type="match status" value="1"/>
</dbReference>
<dbReference type="PROSITE" id="PS00080">
    <property type="entry name" value="MULTICOPPER_OXIDASE2"/>
    <property type="match status" value="1"/>
</dbReference>
<evidence type="ECO:0000256" key="1">
    <source>
        <dbReference type="ARBA" id="ARBA00010609"/>
    </source>
</evidence>
<evidence type="ECO:0000256" key="4">
    <source>
        <dbReference type="SAM" id="MobiDB-lite"/>
    </source>
</evidence>
<dbReference type="CDD" id="cd13867">
    <property type="entry name" value="CuRO_2_CueO_FtsP"/>
    <property type="match status" value="1"/>
</dbReference>
<dbReference type="InterPro" id="IPR008972">
    <property type="entry name" value="Cupredoxin"/>
</dbReference>
<organism evidence="9 10">
    <name type="scientific">Actinomadura hallensis</name>
    <dbReference type="NCBI Taxonomy" id="337895"/>
    <lineage>
        <taxon>Bacteria</taxon>
        <taxon>Bacillati</taxon>
        <taxon>Actinomycetota</taxon>
        <taxon>Actinomycetes</taxon>
        <taxon>Streptosporangiales</taxon>
        <taxon>Thermomonosporaceae</taxon>
        <taxon>Actinomadura</taxon>
    </lineage>
</organism>
<reference evidence="9 10" key="1">
    <citation type="submission" date="2019-06" db="EMBL/GenBank/DDBJ databases">
        <title>Sequencing the genomes of 1000 actinobacteria strains.</title>
        <authorList>
            <person name="Klenk H.-P."/>
        </authorList>
    </citation>
    <scope>NUCLEOTIDE SEQUENCE [LARGE SCALE GENOMIC DNA]</scope>
    <source>
        <strain evidence="9 10">DSM 45043</strain>
    </source>
</reference>
<dbReference type="PANTHER" id="PTHR48267">
    <property type="entry name" value="CUPREDOXIN SUPERFAMILY PROTEIN"/>
    <property type="match status" value="1"/>
</dbReference>
<evidence type="ECO:0000259" key="8">
    <source>
        <dbReference type="Pfam" id="PF07732"/>
    </source>
</evidence>
<dbReference type="InterPro" id="IPR011706">
    <property type="entry name" value="Cu-oxidase_C"/>
</dbReference>
<dbReference type="CDD" id="cd13890">
    <property type="entry name" value="CuRO_3_CueO_FtsP"/>
    <property type="match status" value="1"/>
</dbReference>
<keyword evidence="3" id="KW-0560">Oxidoreductase</keyword>
<keyword evidence="10" id="KW-1185">Reference proteome</keyword>
<dbReference type="Proteomes" id="UP000316706">
    <property type="component" value="Unassembled WGS sequence"/>
</dbReference>
<evidence type="ECO:0000256" key="5">
    <source>
        <dbReference type="SAM" id="SignalP"/>
    </source>
</evidence>
<dbReference type="PANTHER" id="PTHR48267:SF1">
    <property type="entry name" value="BILIRUBIN OXIDASE"/>
    <property type="match status" value="1"/>
</dbReference>
<dbReference type="AlphaFoldDB" id="A0A543IDB9"/>
<dbReference type="EMBL" id="VFPO01000001">
    <property type="protein sequence ID" value="TQM68569.1"/>
    <property type="molecule type" value="Genomic_DNA"/>
</dbReference>
<dbReference type="Pfam" id="PF07731">
    <property type="entry name" value="Cu-oxidase_2"/>
    <property type="match status" value="1"/>
</dbReference>
<comment type="caution">
    <text evidence="9">The sequence shown here is derived from an EMBL/GenBank/DDBJ whole genome shotgun (WGS) entry which is preliminary data.</text>
</comment>
<accession>A0A543IDB9</accession>
<feature type="domain" description="Plastocyanin-like" evidence="6">
    <location>
        <begin position="241"/>
        <end position="302"/>
    </location>
</feature>
<keyword evidence="5" id="KW-0732">Signal</keyword>
<feature type="domain" description="Plastocyanin-like" evidence="7">
    <location>
        <begin position="374"/>
        <end position="485"/>
    </location>
</feature>
<feature type="region of interest" description="Disordered" evidence="4">
    <location>
        <begin position="342"/>
        <end position="365"/>
    </location>
</feature>
<dbReference type="GO" id="GO:0005507">
    <property type="term" value="F:copper ion binding"/>
    <property type="evidence" value="ECO:0007669"/>
    <property type="project" value="InterPro"/>
</dbReference>
<evidence type="ECO:0000259" key="6">
    <source>
        <dbReference type="Pfam" id="PF00394"/>
    </source>
</evidence>
<comment type="similarity">
    <text evidence="1">Belongs to the multicopper oxidase family.</text>
</comment>
<dbReference type="Pfam" id="PF00394">
    <property type="entry name" value="Cu-oxidase"/>
    <property type="match status" value="1"/>
</dbReference>